<dbReference type="EMBL" id="JQCF01000010">
    <property type="protein sequence ID" value="KRN99350.1"/>
    <property type="molecule type" value="Genomic_DNA"/>
</dbReference>
<keyword evidence="1" id="KW-0677">Repeat</keyword>
<dbReference type="Gene3D" id="1.10.1790.10">
    <property type="entry name" value="PRD domain"/>
    <property type="match status" value="2"/>
</dbReference>
<dbReference type="AlphaFoldDB" id="A0A0R2LH37"/>
<proteinExistence type="predicted"/>
<dbReference type="InterPro" id="IPR036634">
    <property type="entry name" value="PRD_sf"/>
</dbReference>
<dbReference type="SMART" id="SM01061">
    <property type="entry name" value="CAT_RBD"/>
    <property type="match status" value="1"/>
</dbReference>
<dbReference type="GO" id="GO:0003723">
    <property type="term" value="F:RNA binding"/>
    <property type="evidence" value="ECO:0007669"/>
    <property type="project" value="InterPro"/>
</dbReference>
<dbReference type="PATRIC" id="fig|993692.3.peg.413"/>
<dbReference type="Pfam" id="PF00874">
    <property type="entry name" value="PRD"/>
    <property type="match status" value="2"/>
</dbReference>
<keyword evidence="4" id="KW-1185">Reference proteome</keyword>
<dbReference type="SUPFAM" id="SSF50151">
    <property type="entry name" value="SacY-like RNA-binding domain"/>
    <property type="match status" value="1"/>
</dbReference>
<evidence type="ECO:0000313" key="4">
    <source>
        <dbReference type="Proteomes" id="UP000051006"/>
    </source>
</evidence>
<evidence type="ECO:0000259" key="2">
    <source>
        <dbReference type="PROSITE" id="PS51372"/>
    </source>
</evidence>
<feature type="domain" description="PRD" evidence="2">
    <location>
        <begin position="178"/>
        <end position="286"/>
    </location>
</feature>
<dbReference type="Gene3D" id="2.30.24.10">
    <property type="entry name" value="CAT RNA-binding domain"/>
    <property type="match status" value="1"/>
</dbReference>
<comment type="caution">
    <text evidence="3">The sequence shown here is derived from an EMBL/GenBank/DDBJ whole genome shotgun (WGS) entry which is preliminary data.</text>
</comment>
<feature type="domain" description="PRD" evidence="2">
    <location>
        <begin position="71"/>
        <end position="176"/>
    </location>
</feature>
<dbReference type="PROSITE" id="PS51372">
    <property type="entry name" value="PRD_2"/>
    <property type="match status" value="2"/>
</dbReference>
<dbReference type="InterPro" id="IPR036650">
    <property type="entry name" value="CAT_RNA-bd_dom_sf"/>
</dbReference>
<name>A0A0R2LH37_9LACO</name>
<sequence length="286" mass="32906">MNRGDHLKIKRALNNNAAIATNHNDVVVLVMGPGITFGKKAGETVDITKVEKTLFLNDKETMNKFTDLVIDVPMDQIEVAERIINFAKMKIGKKLDEIIYVNLTDHIHMAVKRARDGVLLSNPLKWDVARFYPDEFAVGTKAVEVINQSQQVNLADDEAAFIAIHFINAESEDSSQQNQAYEVTKIIKECEDIVKNFFNTEFDEQSLNYYRFITHLKFFAQRVLQGKHYDDEDDDDLLTTLEHRYAKPFSCSQKIQEYISDKYDFTITSSELLYLTVHISRLVKDL</sequence>
<reference evidence="3 4" key="1">
    <citation type="journal article" date="2015" name="Genome Announc.">
        <title>Expanding the biotechnology potential of lactobacilli through comparative genomics of 213 strains and associated genera.</title>
        <authorList>
            <person name="Sun Z."/>
            <person name="Harris H.M."/>
            <person name="McCann A."/>
            <person name="Guo C."/>
            <person name="Argimon S."/>
            <person name="Zhang W."/>
            <person name="Yang X."/>
            <person name="Jeffery I.B."/>
            <person name="Cooney J.C."/>
            <person name="Kagawa T.F."/>
            <person name="Liu W."/>
            <person name="Song Y."/>
            <person name="Salvetti E."/>
            <person name="Wrobel A."/>
            <person name="Rasinkangas P."/>
            <person name="Parkhill J."/>
            <person name="Rea M.C."/>
            <person name="O'Sullivan O."/>
            <person name="Ritari J."/>
            <person name="Douillard F.P."/>
            <person name="Paul Ross R."/>
            <person name="Yang R."/>
            <person name="Briner A.E."/>
            <person name="Felis G.E."/>
            <person name="de Vos W.M."/>
            <person name="Barrangou R."/>
            <person name="Klaenhammer T.R."/>
            <person name="Caufield P.W."/>
            <person name="Cui Y."/>
            <person name="Zhang H."/>
            <person name="O'Toole P.W."/>
        </authorList>
    </citation>
    <scope>NUCLEOTIDE SEQUENCE [LARGE SCALE GENOMIC DNA]</scope>
    <source>
        <strain evidence="3 4">DSM 24716</strain>
    </source>
</reference>
<gene>
    <name evidence="3" type="ORF">IV57_GL000408</name>
</gene>
<dbReference type="Pfam" id="PF03123">
    <property type="entry name" value="CAT_RBD"/>
    <property type="match status" value="1"/>
</dbReference>
<protein>
    <submittedName>
        <fullName evidence="3">Transcription antiterminator</fullName>
    </submittedName>
</protein>
<dbReference type="SUPFAM" id="SSF63520">
    <property type="entry name" value="PTS-regulatory domain, PRD"/>
    <property type="match status" value="2"/>
</dbReference>
<dbReference type="NCBIfam" id="NF046042">
    <property type="entry name" value="LicT"/>
    <property type="match status" value="1"/>
</dbReference>
<dbReference type="Proteomes" id="UP000051006">
    <property type="component" value="Unassembled WGS sequence"/>
</dbReference>
<dbReference type="InterPro" id="IPR004341">
    <property type="entry name" value="CAT_RNA-bd_dom"/>
</dbReference>
<accession>A0A0R2LH37</accession>
<organism evidence="3 4">
    <name type="scientific">Companilactobacillus kimchiensis</name>
    <dbReference type="NCBI Taxonomy" id="993692"/>
    <lineage>
        <taxon>Bacteria</taxon>
        <taxon>Bacillati</taxon>
        <taxon>Bacillota</taxon>
        <taxon>Bacilli</taxon>
        <taxon>Lactobacillales</taxon>
        <taxon>Lactobacillaceae</taxon>
        <taxon>Companilactobacillus</taxon>
    </lineage>
</organism>
<dbReference type="PANTHER" id="PTHR30185">
    <property type="entry name" value="CRYPTIC BETA-GLUCOSIDE BGL OPERON ANTITERMINATOR"/>
    <property type="match status" value="1"/>
</dbReference>
<evidence type="ECO:0000313" key="3">
    <source>
        <dbReference type="EMBL" id="KRN99350.1"/>
    </source>
</evidence>
<dbReference type="PANTHER" id="PTHR30185:SF15">
    <property type="entry name" value="CRYPTIC BETA-GLUCOSIDE BGL OPERON ANTITERMINATOR"/>
    <property type="match status" value="1"/>
</dbReference>
<dbReference type="STRING" id="993692.IV57_GL000408"/>
<dbReference type="GO" id="GO:0006355">
    <property type="term" value="P:regulation of DNA-templated transcription"/>
    <property type="evidence" value="ECO:0007669"/>
    <property type="project" value="InterPro"/>
</dbReference>
<evidence type="ECO:0000256" key="1">
    <source>
        <dbReference type="ARBA" id="ARBA00022737"/>
    </source>
</evidence>
<dbReference type="InterPro" id="IPR050661">
    <property type="entry name" value="BglG_antiterminators"/>
</dbReference>
<dbReference type="InterPro" id="IPR011608">
    <property type="entry name" value="PRD"/>
</dbReference>